<dbReference type="Proteomes" id="UP000053424">
    <property type="component" value="Unassembled WGS sequence"/>
</dbReference>
<dbReference type="AlphaFoldDB" id="A0A0C3BTA3"/>
<name>A0A0C3BTA3_HEBCY</name>
<reference evidence="1 2" key="1">
    <citation type="submission" date="2014-04" db="EMBL/GenBank/DDBJ databases">
        <authorList>
            <consortium name="DOE Joint Genome Institute"/>
            <person name="Kuo A."/>
            <person name="Gay G."/>
            <person name="Dore J."/>
            <person name="Kohler A."/>
            <person name="Nagy L.G."/>
            <person name="Floudas D."/>
            <person name="Copeland A."/>
            <person name="Barry K.W."/>
            <person name="Cichocki N."/>
            <person name="Veneault-Fourrey C."/>
            <person name="LaButti K."/>
            <person name="Lindquist E.A."/>
            <person name="Lipzen A."/>
            <person name="Lundell T."/>
            <person name="Morin E."/>
            <person name="Murat C."/>
            <person name="Sun H."/>
            <person name="Tunlid A."/>
            <person name="Henrissat B."/>
            <person name="Grigoriev I.V."/>
            <person name="Hibbett D.S."/>
            <person name="Martin F."/>
            <person name="Nordberg H.P."/>
            <person name="Cantor M.N."/>
            <person name="Hua S.X."/>
        </authorList>
    </citation>
    <scope>NUCLEOTIDE SEQUENCE [LARGE SCALE GENOMIC DNA]</scope>
    <source>
        <strain evidence="2">h7</strain>
    </source>
</reference>
<sequence length="397" mass="45928">MASETSPLPHLFQTNAPPTEYERIYILGRIQLDLSLREELETLFSRPGNPHSVDLQIIERMVSFSKSIINHQKLLSPLRYFPRNFFRRYYYSPYLMRVFSTDLEVAVQEPDYQYILGLSQVCSYWRKVALSTQGLWTSIPFLAKLKSDTSESESLLQFMRMFIERSGNAPIHVTVLIHRMFNDLEEDAQLESPCLDLLTSHCHRWKTAILHVDKCIVDKLVKLYTPMLDSLNFRCRYPTELMFPETWDTGMIILAPHLRHLIVDDWQSHAFLIVPMRKVLTFTGLPWELESMRPTGPNLNTCTFRGPVSSMAYPTEPIRFDKLRILSIENNNCTPPDLHFGHEFDTPFRWIAAPNLKSLTVKGHPTVPGASLVVSDLLLTTLPSSSMLLFLYFNVRA</sequence>
<organism evidence="1 2">
    <name type="scientific">Hebeloma cylindrosporum</name>
    <dbReference type="NCBI Taxonomy" id="76867"/>
    <lineage>
        <taxon>Eukaryota</taxon>
        <taxon>Fungi</taxon>
        <taxon>Dikarya</taxon>
        <taxon>Basidiomycota</taxon>
        <taxon>Agaricomycotina</taxon>
        <taxon>Agaricomycetes</taxon>
        <taxon>Agaricomycetidae</taxon>
        <taxon>Agaricales</taxon>
        <taxon>Agaricineae</taxon>
        <taxon>Hymenogastraceae</taxon>
        <taxon>Hebeloma</taxon>
    </lineage>
</organism>
<dbReference type="OrthoDB" id="3365698at2759"/>
<evidence type="ECO:0000313" key="1">
    <source>
        <dbReference type="EMBL" id="KIM35309.1"/>
    </source>
</evidence>
<accession>A0A0C3BTA3</accession>
<keyword evidence="2" id="KW-1185">Reference proteome</keyword>
<gene>
    <name evidence="1" type="ORF">M413DRAFT_14609</name>
</gene>
<reference evidence="2" key="2">
    <citation type="submission" date="2015-01" db="EMBL/GenBank/DDBJ databases">
        <title>Evolutionary Origins and Diversification of the Mycorrhizal Mutualists.</title>
        <authorList>
            <consortium name="DOE Joint Genome Institute"/>
            <consortium name="Mycorrhizal Genomics Consortium"/>
            <person name="Kohler A."/>
            <person name="Kuo A."/>
            <person name="Nagy L.G."/>
            <person name="Floudas D."/>
            <person name="Copeland A."/>
            <person name="Barry K.W."/>
            <person name="Cichocki N."/>
            <person name="Veneault-Fourrey C."/>
            <person name="LaButti K."/>
            <person name="Lindquist E.A."/>
            <person name="Lipzen A."/>
            <person name="Lundell T."/>
            <person name="Morin E."/>
            <person name="Murat C."/>
            <person name="Riley R."/>
            <person name="Ohm R."/>
            <person name="Sun H."/>
            <person name="Tunlid A."/>
            <person name="Henrissat B."/>
            <person name="Grigoriev I.V."/>
            <person name="Hibbett D.S."/>
            <person name="Martin F."/>
        </authorList>
    </citation>
    <scope>NUCLEOTIDE SEQUENCE [LARGE SCALE GENOMIC DNA]</scope>
    <source>
        <strain evidence="2">h7</strain>
    </source>
</reference>
<proteinExistence type="predicted"/>
<evidence type="ECO:0000313" key="2">
    <source>
        <dbReference type="Proteomes" id="UP000053424"/>
    </source>
</evidence>
<dbReference type="EMBL" id="KN831823">
    <property type="protein sequence ID" value="KIM35309.1"/>
    <property type="molecule type" value="Genomic_DNA"/>
</dbReference>
<evidence type="ECO:0008006" key="3">
    <source>
        <dbReference type="Google" id="ProtNLM"/>
    </source>
</evidence>
<protein>
    <recommendedName>
        <fullName evidence="3">F-box domain-containing protein</fullName>
    </recommendedName>
</protein>
<dbReference type="HOGENOM" id="CLU_694559_0_0_1"/>